<dbReference type="AlphaFoldDB" id="A0A0L0RZJ3"/>
<gene>
    <name evidence="3" type="ORF">AMAG_01635</name>
</gene>
<protein>
    <submittedName>
        <fullName evidence="3">Uncharacterized protein</fullName>
    </submittedName>
</protein>
<keyword evidence="2" id="KW-0812">Transmembrane</keyword>
<evidence type="ECO:0000256" key="1">
    <source>
        <dbReference type="SAM" id="MobiDB-lite"/>
    </source>
</evidence>
<feature type="region of interest" description="Disordered" evidence="1">
    <location>
        <begin position="422"/>
        <end position="444"/>
    </location>
</feature>
<dbReference type="Proteomes" id="UP000054350">
    <property type="component" value="Unassembled WGS sequence"/>
</dbReference>
<evidence type="ECO:0000313" key="3">
    <source>
        <dbReference type="EMBL" id="KNE55758.1"/>
    </source>
</evidence>
<feature type="transmembrane region" description="Helical" evidence="2">
    <location>
        <begin position="123"/>
        <end position="145"/>
    </location>
</feature>
<name>A0A0L0RZJ3_ALLM3</name>
<keyword evidence="2" id="KW-1133">Transmembrane helix</keyword>
<dbReference type="EMBL" id="GG745329">
    <property type="protein sequence ID" value="KNE55758.1"/>
    <property type="molecule type" value="Genomic_DNA"/>
</dbReference>
<feature type="region of interest" description="Disordered" evidence="1">
    <location>
        <begin position="280"/>
        <end position="299"/>
    </location>
</feature>
<organism evidence="3 4">
    <name type="scientific">Allomyces macrogynus (strain ATCC 38327)</name>
    <name type="common">Allomyces javanicus var. macrogynus</name>
    <dbReference type="NCBI Taxonomy" id="578462"/>
    <lineage>
        <taxon>Eukaryota</taxon>
        <taxon>Fungi</taxon>
        <taxon>Fungi incertae sedis</taxon>
        <taxon>Blastocladiomycota</taxon>
        <taxon>Blastocladiomycetes</taxon>
        <taxon>Blastocladiales</taxon>
        <taxon>Blastocladiaceae</taxon>
        <taxon>Allomyces</taxon>
    </lineage>
</organism>
<feature type="transmembrane region" description="Helical" evidence="2">
    <location>
        <begin position="47"/>
        <end position="70"/>
    </location>
</feature>
<accession>A0A0L0RZJ3</accession>
<feature type="transmembrane region" description="Helical" evidence="2">
    <location>
        <begin position="14"/>
        <end position="35"/>
    </location>
</feature>
<proteinExistence type="predicted"/>
<feature type="transmembrane region" description="Helical" evidence="2">
    <location>
        <begin position="216"/>
        <end position="240"/>
    </location>
</feature>
<feature type="transmembrane region" description="Helical" evidence="2">
    <location>
        <begin position="82"/>
        <end position="103"/>
    </location>
</feature>
<dbReference type="OrthoDB" id="5596570at2759"/>
<dbReference type="VEuPathDB" id="FungiDB:AMAG_01635"/>
<keyword evidence="2" id="KW-0472">Membrane</keyword>
<reference evidence="3 4" key="1">
    <citation type="submission" date="2009-11" db="EMBL/GenBank/DDBJ databases">
        <title>Annotation of Allomyces macrogynus ATCC 38327.</title>
        <authorList>
            <consortium name="The Broad Institute Genome Sequencing Platform"/>
            <person name="Russ C."/>
            <person name="Cuomo C."/>
            <person name="Burger G."/>
            <person name="Gray M.W."/>
            <person name="Holland P.W.H."/>
            <person name="King N."/>
            <person name="Lang F.B.F."/>
            <person name="Roger A.J."/>
            <person name="Ruiz-Trillo I."/>
            <person name="Young S.K."/>
            <person name="Zeng Q."/>
            <person name="Gargeya S."/>
            <person name="Fitzgerald M."/>
            <person name="Haas B."/>
            <person name="Abouelleil A."/>
            <person name="Alvarado L."/>
            <person name="Arachchi H.M."/>
            <person name="Berlin A."/>
            <person name="Chapman S.B."/>
            <person name="Gearin G."/>
            <person name="Goldberg J."/>
            <person name="Griggs A."/>
            <person name="Gujja S."/>
            <person name="Hansen M."/>
            <person name="Heiman D."/>
            <person name="Howarth C."/>
            <person name="Larimer J."/>
            <person name="Lui A."/>
            <person name="MacDonald P.J.P."/>
            <person name="McCowen C."/>
            <person name="Montmayeur A."/>
            <person name="Murphy C."/>
            <person name="Neiman D."/>
            <person name="Pearson M."/>
            <person name="Priest M."/>
            <person name="Roberts A."/>
            <person name="Saif S."/>
            <person name="Shea T."/>
            <person name="Sisk P."/>
            <person name="Stolte C."/>
            <person name="Sykes S."/>
            <person name="Wortman J."/>
            <person name="Nusbaum C."/>
            <person name="Birren B."/>
        </authorList>
    </citation>
    <scope>NUCLEOTIDE SEQUENCE [LARGE SCALE GENOMIC DNA]</scope>
    <source>
        <strain evidence="3 4">ATCC 38327</strain>
    </source>
</reference>
<sequence>MVVWSINLSSTRDALFVTGAVIQSVSFFLLVWNLVTVVSHWSRSRSGFWTWSLVGSVLLMPVPLFEISYVLSRLSNGTLWPFPAYTTIIGDCFVRTGDAIITICRFFRLRLVSPLRKRHSKHIFYGVSALVVALMAMCITSSFILRLEENKFPVGSKPSPHLLELRRTDRFINLTGVMGTSLMSLATDLLFYVVVVRSTTESRGHAAIAWQAKARVLMPYAPPIFVAVAYIVCLFLSVFAPTIPSMLFTANTLGKFVPVVDAFVFFRYSIDQTKSLLQSLSSSHGTTNGGGTSTTNPNAGAWYSSTSHLGGGPGSAAYPDYSRPYQVDADLPGKPSAGGPLAGPFHSFPAAPAQRSVGHAPGPVPPEGVVAYPMPAAGGRQAHGNALFPSLSRNKEPGMAISQPMARYNAPVTSGAHLVRSLSQSRRDSAANARPGAPAGSYYF</sequence>
<evidence type="ECO:0000313" key="4">
    <source>
        <dbReference type="Proteomes" id="UP000054350"/>
    </source>
</evidence>
<reference evidence="4" key="2">
    <citation type="submission" date="2009-11" db="EMBL/GenBank/DDBJ databases">
        <title>The Genome Sequence of Allomyces macrogynus strain ATCC 38327.</title>
        <authorList>
            <consortium name="The Broad Institute Genome Sequencing Platform"/>
            <person name="Russ C."/>
            <person name="Cuomo C."/>
            <person name="Shea T."/>
            <person name="Young S.K."/>
            <person name="Zeng Q."/>
            <person name="Koehrsen M."/>
            <person name="Haas B."/>
            <person name="Borodovsky M."/>
            <person name="Guigo R."/>
            <person name="Alvarado L."/>
            <person name="Berlin A."/>
            <person name="Borenstein D."/>
            <person name="Chen Z."/>
            <person name="Engels R."/>
            <person name="Freedman E."/>
            <person name="Gellesch M."/>
            <person name="Goldberg J."/>
            <person name="Griggs A."/>
            <person name="Gujja S."/>
            <person name="Heiman D."/>
            <person name="Hepburn T."/>
            <person name="Howarth C."/>
            <person name="Jen D."/>
            <person name="Larson L."/>
            <person name="Lewis B."/>
            <person name="Mehta T."/>
            <person name="Park D."/>
            <person name="Pearson M."/>
            <person name="Roberts A."/>
            <person name="Saif S."/>
            <person name="Shenoy N."/>
            <person name="Sisk P."/>
            <person name="Stolte C."/>
            <person name="Sykes S."/>
            <person name="Walk T."/>
            <person name="White J."/>
            <person name="Yandava C."/>
            <person name="Burger G."/>
            <person name="Gray M.W."/>
            <person name="Holland P.W.H."/>
            <person name="King N."/>
            <person name="Lang F.B.F."/>
            <person name="Roger A.J."/>
            <person name="Ruiz-Trillo I."/>
            <person name="Lander E."/>
            <person name="Nusbaum C."/>
        </authorList>
    </citation>
    <scope>NUCLEOTIDE SEQUENCE [LARGE SCALE GENOMIC DNA]</scope>
    <source>
        <strain evidence="4">ATCC 38327</strain>
    </source>
</reference>
<keyword evidence="4" id="KW-1185">Reference proteome</keyword>
<evidence type="ECO:0000256" key="2">
    <source>
        <dbReference type="SAM" id="Phobius"/>
    </source>
</evidence>
<feature type="transmembrane region" description="Helical" evidence="2">
    <location>
        <begin position="171"/>
        <end position="195"/>
    </location>
</feature>